<evidence type="ECO:0000313" key="2">
    <source>
        <dbReference type="Proteomes" id="UP000580474"/>
    </source>
</evidence>
<accession>A0A840NIE9</accession>
<dbReference type="AlphaFoldDB" id="A0A840NIE9"/>
<comment type="caution">
    <text evidence="1">The sequence shown here is derived from an EMBL/GenBank/DDBJ whole genome shotgun (WGS) entry which is preliminary data.</text>
</comment>
<keyword evidence="2" id="KW-1185">Reference proteome</keyword>
<dbReference type="EMBL" id="JACHIV010000001">
    <property type="protein sequence ID" value="MBB5070068.1"/>
    <property type="molecule type" value="Genomic_DNA"/>
</dbReference>
<sequence>MTTRTYGLPCAWHYEAARGITLRWGRPDGHFTVHNGDQRGKRDDHALIDTVRVSNPWQDDADVAAKARAWARANPRNGGRP</sequence>
<gene>
    <name evidence="1" type="ORF">BJ969_003156</name>
</gene>
<organism evidence="1 2">
    <name type="scientific">Saccharopolyspora gloriosae</name>
    <dbReference type="NCBI Taxonomy" id="455344"/>
    <lineage>
        <taxon>Bacteria</taxon>
        <taxon>Bacillati</taxon>
        <taxon>Actinomycetota</taxon>
        <taxon>Actinomycetes</taxon>
        <taxon>Pseudonocardiales</taxon>
        <taxon>Pseudonocardiaceae</taxon>
        <taxon>Saccharopolyspora</taxon>
    </lineage>
</organism>
<name>A0A840NIE9_9PSEU</name>
<proteinExistence type="predicted"/>
<reference evidence="1 2" key="1">
    <citation type="submission" date="2020-08" db="EMBL/GenBank/DDBJ databases">
        <title>Sequencing the genomes of 1000 actinobacteria strains.</title>
        <authorList>
            <person name="Klenk H.-P."/>
        </authorList>
    </citation>
    <scope>NUCLEOTIDE SEQUENCE [LARGE SCALE GENOMIC DNA]</scope>
    <source>
        <strain evidence="1 2">DSM 45582</strain>
    </source>
</reference>
<evidence type="ECO:0000313" key="1">
    <source>
        <dbReference type="EMBL" id="MBB5070068.1"/>
    </source>
</evidence>
<dbReference type="RefSeq" id="WP_184479647.1">
    <property type="nucleotide sequence ID" value="NZ_JACHIV010000001.1"/>
</dbReference>
<protein>
    <submittedName>
        <fullName evidence="1">Uncharacterized protein</fullName>
    </submittedName>
</protein>
<dbReference type="Proteomes" id="UP000580474">
    <property type="component" value="Unassembled WGS sequence"/>
</dbReference>